<name>A0AAV1IL97_9CHLO</name>
<evidence type="ECO:0000313" key="2">
    <source>
        <dbReference type="Proteomes" id="UP001314263"/>
    </source>
</evidence>
<reference evidence="1 2" key="1">
    <citation type="submission" date="2023-10" db="EMBL/GenBank/DDBJ databases">
        <authorList>
            <person name="Maclean D."/>
            <person name="Macfadyen A."/>
        </authorList>
    </citation>
    <scope>NUCLEOTIDE SEQUENCE [LARGE SCALE GENOMIC DNA]</scope>
</reference>
<accession>A0AAV1IL97</accession>
<keyword evidence="2" id="KW-1185">Reference proteome</keyword>
<proteinExistence type="predicted"/>
<sequence length="244" mass="26436">MARTGNATSEQTHQMESDTWDCESVGCNQLILGGVCTCMELQESPISSGRYMGLTPSAESLLLHLSLLQCATAAVLPGADTAGQPTSSDQMSLCHNNIRGRAGRFSQSRVREVAQGIFSTLHCQMENQSQPAMAMASLQPKWAAVTLMCCSMQAWALPIPEGRHSLLVGPVKLDLRCVRSLTLKFLRTMRPTDALHASNSTVTLDLQTHAGIDACPRGLTRLLCIRHHADNKVFCSVLCAILNI</sequence>
<dbReference type="Proteomes" id="UP001314263">
    <property type="component" value="Unassembled WGS sequence"/>
</dbReference>
<dbReference type="AlphaFoldDB" id="A0AAV1IL97"/>
<dbReference type="EMBL" id="CAUYUE010000015">
    <property type="protein sequence ID" value="CAK0786703.1"/>
    <property type="molecule type" value="Genomic_DNA"/>
</dbReference>
<gene>
    <name evidence="1" type="ORF">CVIRNUC_009917</name>
</gene>
<evidence type="ECO:0000313" key="1">
    <source>
        <dbReference type="EMBL" id="CAK0786703.1"/>
    </source>
</evidence>
<protein>
    <submittedName>
        <fullName evidence="1">Uncharacterized protein</fullName>
    </submittedName>
</protein>
<organism evidence="1 2">
    <name type="scientific">Coccomyxa viridis</name>
    <dbReference type="NCBI Taxonomy" id="1274662"/>
    <lineage>
        <taxon>Eukaryota</taxon>
        <taxon>Viridiplantae</taxon>
        <taxon>Chlorophyta</taxon>
        <taxon>core chlorophytes</taxon>
        <taxon>Trebouxiophyceae</taxon>
        <taxon>Trebouxiophyceae incertae sedis</taxon>
        <taxon>Coccomyxaceae</taxon>
        <taxon>Coccomyxa</taxon>
    </lineage>
</organism>
<comment type="caution">
    <text evidence="1">The sequence shown here is derived from an EMBL/GenBank/DDBJ whole genome shotgun (WGS) entry which is preliminary data.</text>
</comment>